<feature type="transmembrane region" description="Helical" evidence="1">
    <location>
        <begin position="109"/>
        <end position="132"/>
    </location>
</feature>
<reference evidence="2 3" key="1">
    <citation type="journal article" date="2019" name="Int. J. Syst. Evol. Microbiol.">
        <title>The Global Catalogue of Microorganisms (GCM) 10K type strain sequencing project: providing services to taxonomists for standard genome sequencing and annotation.</title>
        <authorList>
            <consortium name="The Broad Institute Genomics Platform"/>
            <consortium name="The Broad Institute Genome Sequencing Center for Infectious Disease"/>
            <person name="Wu L."/>
            <person name="Ma J."/>
        </authorList>
    </citation>
    <scope>NUCLEOTIDE SEQUENCE [LARGE SCALE GENOMIC DNA]</scope>
    <source>
        <strain evidence="2 3">JCM 16034</strain>
    </source>
</reference>
<evidence type="ECO:0000313" key="2">
    <source>
        <dbReference type="EMBL" id="GAA2199253.1"/>
    </source>
</evidence>
<evidence type="ECO:0000313" key="3">
    <source>
        <dbReference type="Proteomes" id="UP001500432"/>
    </source>
</evidence>
<dbReference type="InterPro" id="IPR046192">
    <property type="entry name" value="DUF6220"/>
</dbReference>
<feature type="transmembrane region" description="Helical" evidence="1">
    <location>
        <begin position="73"/>
        <end position="97"/>
    </location>
</feature>
<evidence type="ECO:0000256" key="1">
    <source>
        <dbReference type="SAM" id="Phobius"/>
    </source>
</evidence>
<feature type="transmembrane region" description="Helical" evidence="1">
    <location>
        <begin position="46"/>
        <end position="66"/>
    </location>
</feature>
<protein>
    <recommendedName>
        <fullName evidence="4">DUF4383 domain-containing protein</fullName>
    </recommendedName>
</protein>
<name>A0ABN3BRW2_9MICC</name>
<keyword evidence="1" id="KW-1133">Transmembrane helix</keyword>
<evidence type="ECO:0008006" key="4">
    <source>
        <dbReference type="Google" id="ProtNLM"/>
    </source>
</evidence>
<dbReference type="Proteomes" id="UP001500432">
    <property type="component" value="Unassembled WGS sequence"/>
</dbReference>
<accession>A0ABN3BRW2</accession>
<keyword evidence="1" id="KW-0812">Transmembrane</keyword>
<comment type="caution">
    <text evidence="2">The sequence shown here is derived from an EMBL/GenBank/DDBJ whole genome shotgun (WGS) entry which is preliminary data.</text>
</comment>
<organism evidence="2 3">
    <name type="scientific">Sinomonas flava</name>
    <dbReference type="NCBI Taxonomy" id="496857"/>
    <lineage>
        <taxon>Bacteria</taxon>
        <taxon>Bacillati</taxon>
        <taxon>Actinomycetota</taxon>
        <taxon>Actinomycetes</taxon>
        <taxon>Micrococcales</taxon>
        <taxon>Micrococcaceae</taxon>
        <taxon>Sinomonas</taxon>
    </lineage>
</organism>
<keyword evidence="3" id="KW-1185">Reference proteome</keyword>
<dbReference type="Pfam" id="PF19728">
    <property type="entry name" value="DUF6220"/>
    <property type="match status" value="1"/>
</dbReference>
<dbReference type="EMBL" id="BAAAQW010000004">
    <property type="protein sequence ID" value="GAA2199253.1"/>
    <property type="molecule type" value="Genomic_DNA"/>
</dbReference>
<gene>
    <name evidence="2" type="ORF">GCM10009849_14980</name>
</gene>
<proteinExistence type="predicted"/>
<sequence length="156" mass="16289">MRKAFLVVAALMAADVIAQLYLAGVGAFNVGGRGDGLEDGFAVHAMNGRVVMPALALALILFAALARAGRGTIWLAIVILLFVAFVQAFAILIPLMLTGSTIDRMSVGAVWAAAVHPITGLALIAISIVVLVRAYRLVRRGGLREVARPTQAARAS</sequence>
<dbReference type="RefSeq" id="WP_344299081.1">
    <property type="nucleotide sequence ID" value="NZ_BAAAQW010000004.1"/>
</dbReference>
<keyword evidence="1" id="KW-0472">Membrane</keyword>